<comment type="caution">
    <text evidence="14">The sequence shown here is derived from an EMBL/GenBank/DDBJ whole genome shotgun (WGS) entry which is preliminary data.</text>
</comment>
<organism evidence="14 15">
    <name type="scientific">Pythium insidiosum</name>
    <name type="common">Pythiosis disease agent</name>
    <dbReference type="NCBI Taxonomy" id="114742"/>
    <lineage>
        <taxon>Eukaryota</taxon>
        <taxon>Sar</taxon>
        <taxon>Stramenopiles</taxon>
        <taxon>Oomycota</taxon>
        <taxon>Peronosporomycetes</taxon>
        <taxon>Pythiales</taxon>
        <taxon>Pythiaceae</taxon>
        <taxon>Pythium</taxon>
    </lineage>
</organism>
<comment type="function">
    <text evidence="12">Catalyzes the formation of phosphatidylethanolamine (PtdEtn) from phosphatidylserine (PtdSer). Plays a central role in phospholipid metabolism and in the interorganelle trafficking of phosphatidylserine.</text>
</comment>
<keyword evidence="9 12" id="KW-0456">Lyase</keyword>
<feature type="topological domain" description="Mitochondrial intermembrane" evidence="12">
    <location>
        <begin position="70"/>
        <end position="393"/>
    </location>
</feature>
<dbReference type="PANTHER" id="PTHR10067">
    <property type="entry name" value="PHOSPHATIDYLSERINE DECARBOXYLASE"/>
    <property type="match status" value="1"/>
</dbReference>
<dbReference type="HAMAP" id="MF_03208">
    <property type="entry name" value="PS_decarb_PSD_B_type1_euk"/>
    <property type="match status" value="1"/>
</dbReference>
<dbReference type="GO" id="GO:0004609">
    <property type="term" value="F:phosphatidylserine decarboxylase activity"/>
    <property type="evidence" value="ECO:0007669"/>
    <property type="project" value="UniProtKB-UniRule"/>
</dbReference>
<dbReference type="GO" id="GO:0006646">
    <property type="term" value="P:phosphatidylethanolamine biosynthetic process"/>
    <property type="evidence" value="ECO:0007669"/>
    <property type="project" value="UniProtKB-UniRule"/>
</dbReference>
<dbReference type="Pfam" id="PF02666">
    <property type="entry name" value="PS_Dcarbxylase"/>
    <property type="match status" value="1"/>
</dbReference>
<dbReference type="GO" id="GO:0016540">
    <property type="term" value="P:protein autoprocessing"/>
    <property type="evidence" value="ECO:0007669"/>
    <property type="project" value="UniProtKB-UniRule"/>
</dbReference>
<keyword evidence="2 12" id="KW-0444">Lipid biosynthesis</keyword>
<evidence type="ECO:0000256" key="5">
    <source>
        <dbReference type="ARBA" id="ARBA00022989"/>
    </source>
</evidence>
<keyword evidence="10 12" id="KW-1208">Phospholipid metabolism</keyword>
<feature type="chain" id="PRO_5041754074" description="Phosphatidylserine decarboxylase alpha chain" evidence="12">
    <location>
        <begin position="360"/>
        <end position="393"/>
    </location>
</feature>
<evidence type="ECO:0000256" key="12">
    <source>
        <dbReference type="HAMAP-Rule" id="MF_03208"/>
    </source>
</evidence>
<evidence type="ECO:0000256" key="8">
    <source>
        <dbReference type="ARBA" id="ARBA00023209"/>
    </source>
</evidence>
<gene>
    <name evidence="14" type="ORF">P43SY_004258</name>
</gene>
<dbReference type="AlphaFoldDB" id="A0AAD5L9I2"/>
<name>A0AAD5L9I2_PYTIN</name>
<feature type="compositionally biased region" description="Polar residues" evidence="13">
    <location>
        <begin position="26"/>
        <end position="35"/>
    </location>
</feature>
<comment type="subcellular location">
    <molecule>Phosphatidylserine decarboxylase alpha chain</molecule>
    <subcellularLocation>
        <location evidence="12">Mitochondrion inner membrane</location>
        <topology evidence="12">Peripheral membrane protein</topology>
        <orientation evidence="12">Intermembrane side</orientation>
    </subcellularLocation>
    <text evidence="12">Anchored to the mitochondrial inner membrane through its interaction with the integral membrane beta chain.</text>
</comment>
<dbReference type="GO" id="GO:0005743">
    <property type="term" value="C:mitochondrial inner membrane"/>
    <property type="evidence" value="ECO:0007669"/>
    <property type="project" value="UniProtKB-SubCell"/>
</dbReference>
<dbReference type="InterPro" id="IPR033661">
    <property type="entry name" value="PSD_type1_euk"/>
</dbReference>
<feature type="region of interest" description="Disordered" evidence="13">
    <location>
        <begin position="1"/>
        <end position="35"/>
    </location>
</feature>
<evidence type="ECO:0000313" key="15">
    <source>
        <dbReference type="Proteomes" id="UP001209570"/>
    </source>
</evidence>
<comment type="subunit">
    <text evidence="12">Heterodimer of a large membrane-associated beta subunit and a small pyruvoyl-containing alpha subunit.</text>
</comment>
<comment type="subcellular location">
    <molecule>Phosphatidylserine decarboxylase beta chain</molecule>
    <subcellularLocation>
        <location evidence="12">Mitochondrion inner membrane</location>
        <topology evidence="12">Single-pass membrane protein</topology>
        <orientation evidence="12">Intermembrane side</orientation>
    </subcellularLocation>
</comment>
<dbReference type="NCBIfam" id="TIGR00163">
    <property type="entry name" value="PS_decarb"/>
    <property type="match status" value="1"/>
</dbReference>
<evidence type="ECO:0000313" key="14">
    <source>
        <dbReference type="EMBL" id="KAJ0393628.1"/>
    </source>
</evidence>
<comment type="cofactor">
    <cofactor evidence="12">
        <name>pyruvate</name>
        <dbReference type="ChEBI" id="CHEBI:15361"/>
    </cofactor>
    <text evidence="12">Binds 1 pyruvoyl group covalently per subunit.</text>
</comment>
<evidence type="ECO:0000256" key="2">
    <source>
        <dbReference type="ARBA" id="ARBA00022516"/>
    </source>
</evidence>
<evidence type="ECO:0000256" key="11">
    <source>
        <dbReference type="ARBA" id="ARBA00023317"/>
    </source>
</evidence>
<dbReference type="EMBL" id="JAKCXM010000477">
    <property type="protein sequence ID" value="KAJ0393628.1"/>
    <property type="molecule type" value="Genomic_DNA"/>
</dbReference>
<keyword evidence="12" id="KW-0496">Mitochondrion</keyword>
<feature type="topological domain" description="Mitochondrial matrix" evidence="12">
    <location>
        <begin position="1"/>
        <end position="50"/>
    </location>
</feature>
<proteinExistence type="inferred from homology"/>
<dbReference type="InterPro" id="IPR033177">
    <property type="entry name" value="PSD-B"/>
</dbReference>
<comment type="pathway">
    <text evidence="1">Lipid metabolism.</text>
</comment>
<feature type="active site" description="Charge relay system; for autoendoproteolytic cleavage activity" evidence="12">
    <location>
        <position position="252"/>
    </location>
</feature>
<evidence type="ECO:0000256" key="4">
    <source>
        <dbReference type="ARBA" id="ARBA00022793"/>
    </source>
</evidence>
<evidence type="ECO:0000256" key="13">
    <source>
        <dbReference type="SAM" id="MobiDB-lite"/>
    </source>
</evidence>
<keyword evidence="4 12" id="KW-0210">Decarboxylase</keyword>
<keyword evidence="15" id="KW-1185">Reference proteome</keyword>
<comment type="pathway">
    <text evidence="12">Phospholipid metabolism; phosphatidylethanolamine biosynthesis; phosphatidylethanolamine from CDP-diacylglycerol: step 2/2.</text>
</comment>
<evidence type="ECO:0000256" key="6">
    <source>
        <dbReference type="ARBA" id="ARBA00023098"/>
    </source>
</evidence>
<keyword evidence="12" id="KW-0999">Mitochondrion inner membrane</keyword>
<keyword evidence="6 12" id="KW-0443">Lipid metabolism</keyword>
<evidence type="ECO:0000256" key="7">
    <source>
        <dbReference type="ARBA" id="ARBA00023136"/>
    </source>
</evidence>
<keyword evidence="11 12" id="KW-0670">Pyruvate</keyword>
<protein>
    <recommendedName>
        <fullName evidence="12">Phosphatidylserine decarboxylase proenzyme, mitochondrial</fullName>
        <ecNumber evidence="12">4.1.1.65</ecNumber>
    </recommendedName>
    <component>
        <recommendedName>
            <fullName evidence="12">Phosphatidylserine decarboxylase beta chain</fullName>
        </recommendedName>
    </component>
    <component>
        <recommendedName>
            <fullName evidence="12">Phosphatidylserine decarboxylase alpha chain</fullName>
        </recommendedName>
    </component>
</protein>
<dbReference type="InterPro" id="IPR003817">
    <property type="entry name" value="PS_Dcarbxylase"/>
</dbReference>
<comment type="PTM">
    <text evidence="12">Is synthesized initially as an inactive proenzyme. Formation of the active enzyme involves a self-maturation process in which the active site pyruvoyl group is generated from an internal serine residue via an autocatalytic post-translational modification. Two non-identical subunits are generated from the proenzyme in this reaction, and the pyruvate is formed at the N-terminus of the alpha chain, which is derived from the carboxyl end of the proenzyme. The autoendoproteolytic cleavage occurs by a canonical serine protease mechanism, in which the side chain hydroxyl group of the serine supplies its oxygen atom to form the C-terminus of the beta chain, while the remainder of the serine residue undergoes an oxidative deamination to produce ammonia and the pyruvoyl prosthetic group on the alpha chain. During this reaction, the Ser that is part of the protease active site of the proenzyme becomes the pyruvoyl prosthetic group, which constitutes an essential element of the active site of the mature decarboxylase.</text>
</comment>
<evidence type="ECO:0000256" key="9">
    <source>
        <dbReference type="ARBA" id="ARBA00023239"/>
    </source>
</evidence>
<dbReference type="EC" id="4.1.1.65" evidence="12"/>
<sequence>MQVMRRAVGARRLAPRPATAYRSKRFSSTAKDSTSNADAANESYFSRIWKVPMAGGLACIGALQFYRLNNPSAEERHEHPAPALKRLPGHPTPFEESMATERQLQSIKLFPYRAASRLWGAVHDKELPTWMREPLYKAWTVTFDCKLDEMKYPLESYANLGEFFTRPLKEGARPWNTDAKHLPSPVDGRVASIGVVDNSSGIPILEQIKGARYRLDEFLGELPPFFTKPPAKGKKLFHCVLYLAPGDYHRIHSPVDWSVAERRHFPGNLFPVNTTAVRLIPSLFVENERVALVGDWAHGFFSLTAVGATNVGSIALTHEPDFRSNTKEQDALVGQRLQKTYPSPIASARSDEIAQFKLGSTVVLVFEAPEDFKFTVAPGEKLTLGKSIGHMAA</sequence>
<keyword evidence="3 12" id="KW-0812">Transmembrane</keyword>
<feature type="active site" description="Charge relay system; for autoendoproteolytic cleavage activity" evidence="12">
    <location>
        <position position="360"/>
    </location>
</feature>
<feature type="site" description="Cleavage (non-hydrolytic); by autocatalysis" evidence="12">
    <location>
        <begin position="359"/>
        <end position="360"/>
    </location>
</feature>
<dbReference type="Proteomes" id="UP001209570">
    <property type="component" value="Unassembled WGS sequence"/>
</dbReference>
<comment type="similarity">
    <text evidence="12">Belongs to the phosphatidylserine decarboxylase family. PSD-B subfamily. Eukaryotic type I sub-subfamily.</text>
</comment>
<keyword evidence="12" id="KW-0865">Zymogen</keyword>
<evidence type="ECO:0000256" key="1">
    <source>
        <dbReference type="ARBA" id="ARBA00005189"/>
    </source>
</evidence>
<reference evidence="14" key="1">
    <citation type="submission" date="2021-12" db="EMBL/GenBank/DDBJ databases">
        <title>Prjna785345.</title>
        <authorList>
            <person name="Rujirawat T."/>
            <person name="Krajaejun T."/>
        </authorList>
    </citation>
    <scope>NUCLEOTIDE SEQUENCE</scope>
    <source>
        <strain evidence="14">Pi057C3</strain>
    </source>
</reference>
<accession>A0AAD5L9I2</accession>
<dbReference type="PANTHER" id="PTHR10067:SF6">
    <property type="entry name" value="PHOSPHATIDYLSERINE DECARBOXYLASE PROENZYME, MITOCHONDRIAL"/>
    <property type="match status" value="1"/>
</dbReference>
<evidence type="ECO:0000256" key="3">
    <source>
        <dbReference type="ARBA" id="ARBA00022692"/>
    </source>
</evidence>
<feature type="active site" description="Charge relay system; for autoendoproteolytic cleavage activity" evidence="12">
    <location>
        <position position="187"/>
    </location>
</feature>
<feature type="modified residue" description="Pyruvic acid (Ser); by autocatalysis" evidence="12">
    <location>
        <position position="360"/>
    </location>
</feature>
<keyword evidence="7 12" id="KW-0472">Membrane</keyword>
<feature type="active site" description="Schiff-base intermediate with substrate; via pyruvic acid; for decarboxylase activity" evidence="12">
    <location>
        <position position="360"/>
    </location>
</feature>
<feature type="chain" id="PRO_5041754075" description="Phosphatidylserine decarboxylase beta chain" evidence="12">
    <location>
        <begin position="1"/>
        <end position="359"/>
    </location>
</feature>
<comment type="catalytic activity">
    <reaction evidence="12">
        <text>a 1,2-diacyl-sn-glycero-3-phospho-L-serine + H(+) = a 1,2-diacyl-sn-glycero-3-phosphoethanolamine + CO2</text>
        <dbReference type="Rhea" id="RHEA:20828"/>
        <dbReference type="ChEBI" id="CHEBI:15378"/>
        <dbReference type="ChEBI" id="CHEBI:16526"/>
        <dbReference type="ChEBI" id="CHEBI:57262"/>
        <dbReference type="ChEBI" id="CHEBI:64612"/>
        <dbReference type="EC" id="4.1.1.65"/>
    </reaction>
</comment>
<evidence type="ECO:0000256" key="10">
    <source>
        <dbReference type="ARBA" id="ARBA00023264"/>
    </source>
</evidence>
<keyword evidence="5 12" id="KW-1133">Transmembrane helix</keyword>
<keyword evidence="8 12" id="KW-0594">Phospholipid biosynthesis</keyword>